<evidence type="ECO:0000256" key="1">
    <source>
        <dbReference type="ARBA" id="ARBA00022777"/>
    </source>
</evidence>
<gene>
    <name evidence="3" type="ORF">GCM10007380_38300</name>
</gene>
<evidence type="ECO:0000259" key="2">
    <source>
        <dbReference type="Pfam" id="PF00288"/>
    </source>
</evidence>
<dbReference type="InterPro" id="IPR014721">
    <property type="entry name" value="Ribsml_uS5_D2-typ_fold_subgr"/>
</dbReference>
<dbReference type="EMBL" id="BMHB01000003">
    <property type="protein sequence ID" value="GGI17509.1"/>
    <property type="molecule type" value="Genomic_DNA"/>
</dbReference>
<keyword evidence="4" id="KW-1185">Reference proteome</keyword>
<evidence type="ECO:0000313" key="3">
    <source>
        <dbReference type="EMBL" id="GGI17509.1"/>
    </source>
</evidence>
<dbReference type="Proteomes" id="UP000626244">
    <property type="component" value="Unassembled WGS sequence"/>
</dbReference>
<dbReference type="InterPro" id="IPR000705">
    <property type="entry name" value="Galactokinase"/>
</dbReference>
<keyword evidence="1" id="KW-0808">Transferase</keyword>
<dbReference type="PRINTS" id="PR00473">
    <property type="entry name" value="GALCTOKINASE"/>
</dbReference>
<protein>
    <recommendedName>
        <fullName evidence="2">GHMP kinase N-terminal domain-containing protein</fullName>
    </recommendedName>
</protein>
<dbReference type="Gene3D" id="3.30.230.10">
    <property type="match status" value="1"/>
</dbReference>
<sequence>MDVNELALVYKRYYDSDYRIFFVSGHDEKLIEIVNAKEYNGNQNFGTYVLIAKNKKNKIRLVSLNYEELGIIEFSLTELAGEKLHDWTNYLKSTIRYLKEAGYQINHGMDLLICGNIPNEVGLSSSTSIEALTAVIIKSLYR</sequence>
<dbReference type="GO" id="GO:0004335">
    <property type="term" value="F:galactokinase activity"/>
    <property type="evidence" value="ECO:0007669"/>
    <property type="project" value="InterPro"/>
</dbReference>
<dbReference type="RefSeq" id="WP_088002006.1">
    <property type="nucleotide sequence ID" value="NZ_BMHB01000003.1"/>
</dbReference>
<dbReference type="InterPro" id="IPR020568">
    <property type="entry name" value="Ribosomal_Su5_D2-typ_SF"/>
</dbReference>
<dbReference type="GO" id="GO:0005524">
    <property type="term" value="F:ATP binding"/>
    <property type="evidence" value="ECO:0007669"/>
    <property type="project" value="InterPro"/>
</dbReference>
<name>A0A8J3F210_9BACI</name>
<reference evidence="4" key="1">
    <citation type="journal article" date="2019" name="Int. J. Syst. Evol. Microbiol.">
        <title>The Global Catalogue of Microorganisms (GCM) 10K type strain sequencing project: providing services to taxonomists for standard genome sequencing and annotation.</title>
        <authorList>
            <consortium name="The Broad Institute Genomics Platform"/>
            <consortium name="The Broad Institute Genome Sequencing Center for Infectious Disease"/>
            <person name="Wu L."/>
            <person name="Ma J."/>
        </authorList>
    </citation>
    <scope>NUCLEOTIDE SEQUENCE [LARGE SCALE GENOMIC DNA]</scope>
    <source>
        <strain evidence="4">CGMCC 1.14993</strain>
    </source>
</reference>
<dbReference type="Pfam" id="PF00288">
    <property type="entry name" value="GHMP_kinases_N"/>
    <property type="match status" value="1"/>
</dbReference>
<dbReference type="OrthoDB" id="250531at2"/>
<dbReference type="SUPFAM" id="SSF54211">
    <property type="entry name" value="Ribosomal protein S5 domain 2-like"/>
    <property type="match status" value="1"/>
</dbReference>
<dbReference type="GO" id="GO:0006012">
    <property type="term" value="P:galactose metabolic process"/>
    <property type="evidence" value="ECO:0007669"/>
    <property type="project" value="InterPro"/>
</dbReference>
<dbReference type="AlphaFoldDB" id="A0A8J3F210"/>
<organism evidence="3 4">
    <name type="scientific">Gottfriedia solisilvae</name>
    <dbReference type="NCBI Taxonomy" id="1516104"/>
    <lineage>
        <taxon>Bacteria</taxon>
        <taxon>Bacillati</taxon>
        <taxon>Bacillota</taxon>
        <taxon>Bacilli</taxon>
        <taxon>Bacillales</taxon>
        <taxon>Bacillaceae</taxon>
        <taxon>Gottfriedia</taxon>
    </lineage>
</organism>
<comment type="caution">
    <text evidence="3">The sequence shown here is derived from an EMBL/GenBank/DDBJ whole genome shotgun (WGS) entry which is preliminary data.</text>
</comment>
<accession>A0A8J3F210</accession>
<feature type="domain" description="GHMP kinase N-terminal" evidence="2">
    <location>
        <begin position="89"/>
        <end position="141"/>
    </location>
</feature>
<dbReference type="InterPro" id="IPR006204">
    <property type="entry name" value="GHMP_kinase_N_dom"/>
</dbReference>
<proteinExistence type="predicted"/>
<keyword evidence="1" id="KW-0418">Kinase</keyword>
<evidence type="ECO:0000313" key="4">
    <source>
        <dbReference type="Proteomes" id="UP000626244"/>
    </source>
</evidence>